<keyword evidence="3" id="KW-1133">Transmembrane helix</keyword>
<evidence type="ECO:0000256" key="1">
    <source>
        <dbReference type="ARBA" id="ARBA00004126"/>
    </source>
</evidence>
<feature type="compositionally biased region" description="Low complexity" evidence="7">
    <location>
        <begin position="54"/>
        <end position="73"/>
    </location>
</feature>
<evidence type="ECO:0000313" key="8">
    <source>
        <dbReference type="EnsemblMetazoa" id="MDOA005216-PB"/>
    </source>
</evidence>
<name>A0A1I8MIF2_MUSDO</name>
<dbReference type="GO" id="GO:0031965">
    <property type="term" value="C:nuclear membrane"/>
    <property type="evidence" value="ECO:0007669"/>
    <property type="project" value="UniProtKB-SubCell"/>
</dbReference>
<evidence type="ECO:0008006" key="9">
    <source>
        <dbReference type="Google" id="ProtNLM"/>
    </source>
</evidence>
<evidence type="ECO:0000256" key="4">
    <source>
        <dbReference type="ARBA" id="ARBA00023136"/>
    </source>
</evidence>
<dbReference type="eggNOG" id="KOG2521">
    <property type="taxonomic scope" value="Eukaryota"/>
</dbReference>
<dbReference type="VEuPathDB" id="VectorBase:MDOA005216"/>
<dbReference type="Pfam" id="PF05705">
    <property type="entry name" value="DUF829"/>
    <property type="match status" value="1"/>
</dbReference>
<evidence type="ECO:0000256" key="2">
    <source>
        <dbReference type="ARBA" id="ARBA00022692"/>
    </source>
</evidence>
<evidence type="ECO:0000256" key="7">
    <source>
        <dbReference type="SAM" id="MobiDB-lite"/>
    </source>
</evidence>
<evidence type="ECO:0000256" key="5">
    <source>
        <dbReference type="ARBA" id="ARBA00023242"/>
    </source>
</evidence>
<feature type="region of interest" description="Disordered" evidence="7">
    <location>
        <begin position="32"/>
        <end position="73"/>
    </location>
</feature>
<organism evidence="8">
    <name type="scientific">Musca domestica</name>
    <name type="common">House fly</name>
    <dbReference type="NCBI Taxonomy" id="7370"/>
    <lineage>
        <taxon>Eukaryota</taxon>
        <taxon>Metazoa</taxon>
        <taxon>Ecdysozoa</taxon>
        <taxon>Arthropoda</taxon>
        <taxon>Hexapoda</taxon>
        <taxon>Insecta</taxon>
        <taxon>Pterygota</taxon>
        <taxon>Neoptera</taxon>
        <taxon>Endopterygota</taxon>
        <taxon>Diptera</taxon>
        <taxon>Brachycera</taxon>
        <taxon>Muscomorpha</taxon>
        <taxon>Muscoidea</taxon>
        <taxon>Muscidae</taxon>
        <taxon>Musca</taxon>
    </lineage>
</organism>
<reference evidence="8" key="1">
    <citation type="submission" date="2020-05" db="UniProtKB">
        <authorList>
            <consortium name="EnsemblMetazoa"/>
        </authorList>
    </citation>
    <scope>IDENTIFICATION</scope>
    <source>
        <strain evidence="8">Aabys</strain>
    </source>
</reference>
<keyword evidence="5" id="KW-0539">Nucleus</keyword>
<accession>A0A1I8MIF2</accession>
<dbReference type="PANTHER" id="PTHR12265:SF30">
    <property type="entry name" value="TRANSMEMBRANE PROTEIN 53"/>
    <property type="match status" value="1"/>
</dbReference>
<dbReference type="EnsemblMetazoa" id="MDOA005216-RB">
    <property type="protein sequence ID" value="MDOA005216-PB"/>
    <property type="gene ID" value="MDOA005216"/>
</dbReference>
<proteinExistence type="predicted"/>
<keyword evidence="2" id="KW-0812">Transmembrane</keyword>
<dbReference type="PANTHER" id="PTHR12265">
    <property type="entry name" value="TRANSMEMBRANE PROTEIN 53"/>
    <property type="match status" value="1"/>
</dbReference>
<evidence type="ECO:0000256" key="3">
    <source>
        <dbReference type="ARBA" id="ARBA00022989"/>
    </source>
</evidence>
<evidence type="ECO:0000256" key="6">
    <source>
        <dbReference type="ARBA" id="ARBA00037847"/>
    </source>
</evidence>
<keyword evidence="4" id="KW-0472">Membrane</keyword>
<dbReference type="AlphaFoldDB" id="A0A1I8MIF2"/>
<protein>
    <recommendedName>
        <fullName evidence="9">Transmembrane protein 53</fullName>
    </recommendedName>
</protein>
<dbReference type="InterPro" id="IPR008547">
    <property type="entry name" value="DUF829_TMEM53"/>
</dbReference>
<sequence>MTDTKMFGLATTATTNTTTTTTSSVKSENINQYGHTGGRRFLESAAPTGRKPATKSLTTTTAPTQQQQQQHNQQQLLQNIVKPNDTLEYIIKFPTPQYRNEQNNGFEQTAGEADDFVFVYNDTHVPIVMLLGWAGCQDRYLMKYSKIYEDRGLITVRYTAPVDTLFWKRREMGWSS</sequence>
<dbReference type="VEuPathDB" id="VectorBase:MDOMA2_012338"/>
<comment type="subcellular location">
    <subcellularLocation>
        <location evidence="6">Endomembrane system</location>
        <topology evidence="6">Single-pass membrane protein</topology>
    </subcellularLocation>
    <subcellularLocation>
        <location evidence="1">Nucleus membrane</location>
    </subcellularLocation>
</comment>